<evidence type="ECO:0000256" key="1">
    <source>
        <dbReference type="SAM" id="Phobius"/>
    </source>
</evidence>
<reference evidence="2 3" key="1">
    <citation type="submission" date="2018-06" db="EMBL/GenBank/DDBJ databases">
        <authorList>
            <consortium name="Pathogen Informatics"/>
            <person name="Doyle S."/>
        </authorList>
    </citation>
    <scope>NUCLEOTIDE SEQUENCE [LARGE SCALE GENOMIC DNA]</scope>
    <source>
        <strain evidence="2 3">NCTC8622</strain>
    </source>
</reference>
<keyword evidence="1" id="KW-0472">Membrane</keyword>
<accession>A0A376U5W6</accession>
<keyword evidence="1" id="KW-1133">Transmembrane helix</keyword>
<evidence type="ECO:0000313" key="3">
    <source>
        <dbReference type="Proteomes" id="UP000254079"/>
    </source>
</evidence>
<dbReference type="Proteomes" id="UP000254079">
    <property type="component" value="Unassembled WGS sequence"/>
</dbReference>
<gene>
    <name evidence="2" type="ORF">NCTC8622_04049</name>
</gene>
<sequence>MRRERLIWPAKNSNTVIRLICRYKTPPERGFLQLIQQLSANEVDVLQLRFVRVTLYVLSFNFDFFTVNNDGQNFAVEFSFSLHVHDFVVIQLDSQRRFFATVDDCRELVSGTQAAARTLTLLFTYFCLIVNISFSLKLILLQATQQQVSDLLCVCKSGRDSILNRFIHQSNYH</sequence>
<name>A0A376U5W6_ECOLX</name>
<keyword evidence="1" id="KW-0812">Transmembrane</keyword>
<proteinExistence type="predicted"/>
<evidence type="ECO:0000313" key="2">
    <source>
        <dbReference type="EMBL" id="STI84974.1"/>
    </source>
</evidence>
<dbReference type="AlphaFoldDB" id="A0A376U5W6"/>
<organism evidence="2 3">
    <name type="scientific">Escherichia coli</name>
    <dbReference type="NCBI Taxonomy" id="562"/>
    <lineage>
        <taxon>Bacteria</taxon>
        <taxon>Pseudomonadati</taxon>
        <taxon>Pseudomonadota</taxon>
        <taxon>Gammaproteobacteria</taxon>
        <taxon>Enterobacterales</taxon>
        <taxon>Enterobacteriaceae</taxon>
        <taxon>Escherichia</taxon>
    </lineage>
</organism>
<feature type="transmembrane region" description="Helical" evidence="1">
    <location>
        <begin position="119"/>
        <end position="140"/>
    </location>
</feature>
<dbReference type="EMBL" id="UGCP01000002">
    <property type="protein sequence ID" value="STI84974.1"/>
    <property type="molecule type" value="Genomic_DNA"/>
</dbReference>
<protein>
    <submittedName>
        <fullName evidence="2">Uncharacterized protein</fullName>
    </submittedName>
</protein>